<dbReference type="InterPro" id="IPR032675">
    <property type="entry name" value="LRR_dom_sf"/>
</dbReference>
<feature type="signal peptide" evidence="7">
    <location>
        <begin position="1"/>
        <end position="20"/>
    </location>
</feature>
<dbReference type="InterPro" id="IPR013783">
    <property type="entry name" value="Ig-like_fold"/>
</dbReference>
<dbReference type="PANTHER" id="PTHR24366:SF136">
    <property type="entry name" value="KEKKON 1, ISOFORM B"/>
    <property type="match status" value="1"/>
</dbReference>
<evidence type="ECO:0000256" key="5">
    <source>
        <dbReference type="SAM" id="MobiDB-lite"/>
    </source>
</evidence>
<dbReference type="SUPFAM" id="SSF52058">
    <property type="entry name" value="L domain-like"/>
    <property type="match status" value="1"/>
</dbReference>
<evidence type="ECO:0000256" key="2">
    <source>
        <dbReference type="ARBA" id="ARBA00022729"/>
    </source>
</evidence>
<dbReference type="Gene3D" id="2.60.40.10">
    <property type="entry name" value="Immunoglobulins"/>
    <property type="match status" value="1"/>
</dbReference>
<evidence type="ECO:0000313" key="10">
    <source>
        <dbReference type="Proteomes" id="UP001445076"/>
    </source>
</evidence>
<keyword evidence="2 7" id="KW-0732">Signal</keyword>
<dbReference type="AlphaFoldDB" id="A0AAW0WN59"/>
<dbReference type="InterPro" id="IPR013098">
    <property type="entry name" value="Ig_I-set"/>
</dbReference>
<feature type="region of interest" description="Disordered" evidence="5">
    <location>
        <begin position="455"/>
        <end position="487"/>
    </location>
</feature>
<dbReference type="SUPFAM" id="SSF48726">
    <property type="entry name" value="Immunoglobulin"/>
    <property type="match status" value="1"/>
</dbReference>
<dbReference type="Gene3D" id="3.80.10.10">
    <property type="entry name" value="Ribonuclease Inhibitor"/>
    <property type="match status" value="2"/>
</dbReference>
<comment type="caution">
    <text evidence="9">The sequence shown here is derived from an EMBL/GenBank/DDBJ whole genome shotgun (WGS) entry which is preliminary data.</text>
</comment>
<dbReference type="InterPro" id="IPR001611">
    <property type="entry name" value="Leu-rich_rpt"/>
</dbReference>
<dbReference type="FunFam" id="3.80.10.10:FF:000082">
    <property type="entry name" value="Leucine-rich repeat-containing 24"/>
    <property type="match status" value="1"/>
</dbReference>
<keyword evidence="10" id="KW-1185">Reference proteome</keyword>
<organism evidence="9 10">
    <name type="scientific">Cherax quadricarinatus</name>
    <name type="common">Australian red claw crayfish</name>
    <dbReference type="NCBI Taxonomy" id="27406"/>
    <lineage>
        <taxon>Eukaryota</taxon>
        <taxon>Metazoa</taxon>
        <taxon>Ecdysozoa</taxon>
        <taxon>Arthropoda</taxon>
        <taxon>Crustacea</taxon>
        <taxon>Multicrustacea</taxon>
        <taxon>Malacostraca</taxon>
        <taxon>Eumalacostraca</taxon>
        <taxon>Eucarida</taxon>
        <taxon>Decapoda</taxon>
        <taxon>Pleocyemata</taxon>
        <taxon>Astacidea</taxon>
        <taxon>Parastacoidea</taxon>
        <taxon>Parastacidae</taxon>
        <taxon>Cherax</taxon>
    </lineage>
</organism>
<proteinExistence type="predicted"/>
<feature type="domain" description="Ig-like" evidence="8">
    <location>
        <begin position="261"/>
        <end position="360"/>
    </location>
</feature>
<feature type="compositionally biased region" description="Polar residues" evidence="5">
    <location>
        <begin position="460"/>
        <end position="483"/>
    </location>
</feature>
<dbReference type="InterPro" id="IPR007110">
    <property type="entry name" value="Ig-like_dom"/>
</dbReference>
<dbReference type="InterPro" id="IPR000483">
    <property type="entry name" value="Cys-rich_flank_reg_C"/>
</dbReference>
<sequence>MHPPGPLLQLTLLLAAAVTASDCPSFCSCKWKHGKQTAECRHKGLHTLPTNINPATQVLDLSHNNIQRLPRLAFTQEGLTNLQKVYLTDCKLQEVDNEAFCELSNLVELDLSENLLKKVPSEAFRHTPELRELYLRSNPIQHIDVDAFNQLSSLKALDLSQCNIKTIAMRAFDPLRLLEKLKLHSNKLTELQPRLVDSLQSLHLLTVYENPWICDCRLRKLREWLVVRRVPHSVSPVCAKPLRIQGQNFDEIDESEFACPPEILPTTRKIEGTAGENTTVWCPVGGLPTPAVSWQVKDTLVQNGSSVGEGGGHGYILNEASEERGSLLLVVGAKSQDTGLIIRCIASNAAGTASATFELAVAHRVSLRFSADKIAAVSSVIVVVVAIVVGVCSVRARRRRAHTPLPIKTVTVNGATETRIGNLPYTPSAYVGGSVVATTDNPDLLCEADQHSDGECCTTDEGSQQSTCSTTPRHNGQSRSHTVSLDGDRAPLSCPFDSVWEPERVHAVLDSAAPENVMHTSLHGPLTPTCDALVQQRLMSSSQRHLNNRFSYLPDFAPDYSEIFSFSQVGPGQTYTSLGGLPVPHYGTIPRSMKMRSVPEVIPGDGTPTLMRHPRAWHYGSEGSPVASHEQRRSYGATLYSAAPTPASVPPPQPLLNHGNKLTRITARDSPDEGYQEGADV</sequence>
<keyword evidence="4" id="KW-1015">Disulfide bond</keyword>
<dbReference type="InterPro" id="IPR003591">
    <property type="entry name" value="Leu-rich_rpt_typical-subtyp"/>
</dbReference>
<name>A0AAW0WN59_CHEQU</name>
<evidence type="ECO:0000256" key="3">
    <source>
        <dbReference type="ARBA" id="ARBA00022737"/>
    </source>
</evidence>
<evidence type="ECO:0000259" key="8">
    <source>
        <dbReference type="PROSITE" id="PS50835"/>
    </source>
</evidence>
<protein>
    <recommendedName>
        <fullName evidence="8">Ig-like domain-containing protein</fullName>
    </recommendedName>
</protein>
<dbReference type="SMART" id="SM00082">
    <property type="entry name" value="LRRCT"/>
    <property type="match status" value="1"/>
</dbReference>
<keyword evidence="6" id="KW-0812">Transmembrane</keyword>
<evidence type="ECO:0000256" key="4">
    <source>
        <dbReference type="ARBA" id="ARBA00023157"/>
    </source>
</evidence>
<feature type="transmembrane region" description="Helical" evidence="6">
    <location>
        <begin position="374"/>
        <end position="394"/>
    </location>
</feature>
<feature type="chain" id="PRO_5043844523" description="Ig-like domain-containing protein" evidence="7">
    <location>
        <begin position="21"/>
        <end position="681"/>
    </location>
</feature>
<dbReference type="Pfam" id="PF13855">
    <property type="entry name" value="LRR_8"/>
    <property type="match status" value="1"/>
</dbReference>
<dbReference type="SMART" id="SM00369">
    <property type="entry name" value="LRR_TYP"/>
    <property type="match status" value="6"/>
</dbReference>
<dbReference type="PROSITE" id="PS51450">
    <property type="entry name" value="LRR"/>
    <property type="match status" value="3"/>
</dbReference>
<dbReference type="Pfam" id="PF07679">
    <property type="entry name" value="I-set"/>
    <property type="match status" value="1"/>
</dbReference>
<keyword evidence="6" id="KW-1133">Transmembrane helix</keyword>
<evidence type="ECO:0000256" key="7">
    <source>
        <dbReference type="SAM" id="SignalP"/>
    </source>
</evidence>
<keyword evidence="3" id="KW-0677">Repeat</keyword>
<evidence type="ECO:0000256" key="1">
    <source>
        <dbReference type="ARBA" id="ARBA00022614"/>
    </source>
</evidence>
<evidence type="ECO:0000256" key="6">
    <source>
        <dbReference type="SAM" id="Phobius"/>
    </source>
</evidence>
<dbReference type="PROSITE" id="PS50835">
    <property type="entry name" value="IG_LIKE"/>
    <property type="match status" value="1"/>
</dbReference>
<reference evidence="9 10" key="1">
    <citation type="journal article" date="2024" name="BMC Genomics">
        <title>Genome assembly of redclaw crayfish (Cherax quadricarinatus) provides insights into its immune adaptation and hypoxia tolerance.</title>
        <authorList>
            <person name="Liu Z."/>
            <person name="Zheng J."/>
            <person name="Li H."/>
            <person name="Fang K."/>
            <person name="Wang S."/>
            <person name="He J."/>
            <person name="Zhou D."/>
            <person name="Weng S."/>
            <person name="Chi M."/>
            <person name="Gu Z."/>
            <person name="He J."/>
            <person name="Li F."/>
            <person name="Wang M."/>
        </authorList>
    </citation>
    <scope>NUCLEOTIDE SEQUENCE [LARGE SCALE GENOMIC DNA]</scope>
    <source>
        <strain evidence="9">ZL_2023a</strain>
    </source>
</reference>
<dbReference type="InterPro" id="IPR036179">
    <property type="entry name" value="Ig-like_dom_sf"/>
</dbReference>
<dbReference type="EMBL" id="JARKIK010000075">
    <property type="protein sequence ID" value="KAK8727529.1"/>
    <property type="molecule type" value="Genomic_DNA"/>
</dbReference>
<accession>A0AAW0WN59</accession>
<gene>
    <name evidence="9" type="ORF">OTU49_009605</name>
</gene>
<keyword evidence="1" id="KW-0433">Leucine-rich repeat</keyword>
<dbReference type="PANTHER" id="PTHR24366">
    <property type="entry name" value="IG(IMMUNOGLOBULIN) AND LRR(LEUCINE RICH REPEAT) DOMAINS"/>
    <property type="match status" value="1"/>
</dbReference>
<dbReference type="Proteomes" id="UP001445076">
    <property type="component" value="Unassembled WGS sequence"/>
</dbReference>
<evidence type="ECO:0000313" key="9">
    <source>
        <dbReference type="EMBL" id="KAK8727529.1"/>
    </source>
</evidence>
<keyword evidence="6" id="KW-0472">Membrane</keyword>